<dbReference type="InterPro" id="IPR008964">
    <property type="entry name" value="Invasin/intimin_cell_adhesion"/>
</dbReference>
<name>A0A2U1JFX4_9FLAO</name>
<dbReference type="EMBL" id="QCZI01000029">
    <property type="protein sequence ID" value="PWA03884.1"/>
    <property type="molecule type" value="Genomic_DNA"/>
</dbReference>
<dbReference type="Gene3D" id="2.60.40.1080">
    <property type="match status" value="4"/>
</dbReference>
<comment type="caution">
    <text evidence="4">The sequence shown here is derived from an EMBL/GenBank/DDBJ whole genome shotgun (WGS) entry which is preliminary data.</text>
</comment>
<dbReference type="SMART" id="SM00635">
    <property type="entry name" value="BID_2"/>
    <property type="match status" value="4"/>
</dbReference>
<dbReference type="OrthoDB" id="608579at2"/>
<sequence>MKLKLNLVFFIVLSFFSAQKTFSQCFQIESILVDACDNGLQPGNDEGFNEMVRFKVGTSSINANDLSVTWPSNSWQGITQNATTKSKVAALNIQIAAAGGCGKLIEPVGGVLPANAKVILVTSYNFSIASNVFGAITENIYIIFQDNAITTGGHFGNYGTAATRTLSMSFLGCSDTVSYDRSLLVNINGTSGGTSAEKNGASVNYTPSGSATYTNNGCSAPVEVFMVDAGTSQSACPGATITLSGSAQGQKSVLWSAPSGSFSDATSLTSTYTFDVSASGSVELTLTAINSCDVPKAVKVTMTVKPSVIPNFPTASTICSGSVAPVLNTTSPNGITGTWSPSTINNTIGGNYIFTPAAGQCAAPITYVVTVNNCGFSTFASAAWLYNCSVAQFYNITGSGVDLINPGSPAGSFITDFGSFVQNSGKFTFGGGELKTFKNTSANVCGATMYYNVHLKSDPAGTFTSLTLNFFSDCSGGAFNVGGGPCSSGDQKWQTVTSDLVDMTKLPLGSYVLEVYYEVKGSNISTTLCNETLTLNNGGANYRSSFSIQDIPVYASTNPITCSGSEGDITISGLSPSTGYTLTYTDDAVVVGPTSVTSNASGNIVISGLNAGSYSNFVLVGCGTFPNNTPIVLVDPVLTSSIAKTDNTICPSIPASCDGTATVAPAGSGLYSYKWDVAALGQTTATATGLCAGTYSVDIKDEATGCIITRNITVADNIVLPVINTLTAITPVCSGGNAVFNLSGTANATVTYAVSGGANQNVVLDSSGKATITVNAITLDTTIVLSQIDLGSCNATINNTATVILTAIQNAGTLSGVQSICSNGTTIFSSTQLGGTWSSSDTAIATVDAAGTVTPVAAGTATITYTMNGIGSCSAATAIRTVTITAAPNAGILNGVQAICSNGTTTFTSNGDLGGTWSSSDTLIATVDAAGIITPIALGTATITYTVTGTGVCSDATATRTVTVAVAPNAGTLSGVQTICSNGTTTFTSTQLGGTWSSSDTAIATVDVAGIVTPIAGGTATINYMLIGTGGCPDATATRTVTITAAPNAGILSGIQAICSNGTTTFNSNGDLGGAWSSSDALIATVNATGTVTPVAAGTATITYTMNGIGSCSAATAIRTVTITAAPNAGILSGVQTI</sequence>
<dbReference type="RefSeq" id="WP_133242686.1">
    <property type="nucleotide sequence ID" value="NZ_QCZI01000029.1"/>
</dbReference>
<feature type="domain" description="BIG2" evidence="3">
    <location>
        <begin position="808"/>
        <end position="877"/>
    </location>
</feature>
<proteinExistence type="predicted"/>
<evidence type="ECO:0000313" key="4">
    <source>
        <dbReference type="EMBL" id="PWA03884.1"/>
    </source>
</evidence>
<dbReference type="InterPro" id="IPR014755">
    <property type="entry name" value="Cu-Rt/internalin_Ig-like"/>
</dbReference>
<evidence type="ECO:0000256" key="2">
    <source>
        <dbReference type="SAM" id="SignalP"/>
    </source>
</evidence>
<feature type="non-terminal residue" evidence="4">
    <location>
        <position position="1138"/>
    </location>
</feature>
<feature type="signal peptide" evidence="2">
    <location>
        <begin position="1"/>
        <end position="20"/>
    </location>
</feature>
<protein>
    <recommendedName>
        <fullName evidence="3">BIG2 domain-containing protein</fullName>
    </recommendedName>
</protein>
<feature type="chain" id="PRO_5015780181" description="BIG2 domain-containing protein" evidence="2">
    <location>
        <begin position="21"/>
        <end position="1138"/>
    </location>
</feature>
<dbReference type="Pfam" id="PF02368">
    <property type="entry name" value="Big_2"/>
    <property type="match status" value="3"/>
</dbReference>
<gene>
    <name evidence="4" type="ORF">DB895_13890</name>
</gene>
<keyword evidence="5" id="KW-1185">Reference proteome</keyword>
<feature type="domain" description="BIG2" evidence="3">
    <location>
        <begin position="878"/>
        <end position="957"/>
    </location>
</feature>
<organism evidence="4 5">
    <name type="scientific">Flavobacterium psychrotolerans</name>
    <dbReference type="NCBI Taxonomy" id="2169410"/>
    <lineage>
        <taxon>Bacteria</taxon>
        <taxon>Pseudomonadati</taxon>
        <taxon>Bacteroidota</taxon>
        <taxon>Flavobacteriia</taxon>
        <taxon>Flavobacteriales</taxon>
        <taxon>Flavobacteriaceae</taxon>
        <taxon>Flavobacterium</taxon>
    </lineage>
</organism>
<accession>A0A2U1JFX4</accession>
<evidence type="ECO:0000259" key="3">
    <source>
        <dbReference type="SMART" id="SM00635"/>
    </source>
</evidence>
<evidence type="ECO:0000313" key="5">
    <source>
        <dbReference type="Proteomes" id="UP000245449"/>
    </source>
</evidence>
<dbReference type="Gene3D" id="2.60.40.1220">
    <property type="match status" value="1"/>
</dbReference>
<dbReference type="InterPro" id="IPR003343">
    <property type="entry name" value="Big_2"/>
</dbReference>
<feature type="domain" description="BIG2" evidence="3">
    <location>
        <begin position="967"/>
        <end position="1036"/>
    </location>
</feature>
<dbReference type="Proteomes" id="UP000245449">
    <property type="component" value="Unassembled WGS sequence"/>
</dbReference>
<dbReference type="AlphaFoldDB" id="A0A2U1JFX4"/>
<feature type="domain" description="BIG2" evidence="3">
    <location>
        <begin position="1037"/>
        <end position="1116"/>
    </location>
</feature>
<keyword evidence="1 2" id="KW-0732">Signal</keyword>
<evidence type="ECO:0000256" key="1">
    <source>
        <dbReference type="ARBA" id="ARBA00022729"/>
    </source>
</evidence>
<reference evidence="4 5" key="1">
    <citation type="submission" date="2018-04" db="EMBL/GenBank/DDBJ databases">
        <title>Flavobacterium sp. nov., isolated from glacier ice.</title>
        <authorList>
            <person name="Liu Q."/>
            <person name="Xin Y.-H."/>
        </authorList>
    </citation>
    <scope>NUCLEOTIDE SEQUENCE [LARGE SCALE GENOMIC DNA]</scope>
    <source>
        <strain evidence="4 5">RB1R5</strain>
    </source>
</reference>
<dbReference type="SUPFAM" id="SSF49373">
    <property type="entry name" value="Invasin/intimin cell-adhesion fragments"/>
    <property type="match status" value="4"/>
</dbReference>